<dbReference type="Proteomes" id="UP001501821">
    <property type="component" value="Unassembled WGS sequence"/>
</dbReference>
<name>A0ABP7IGH5_9ACTN</name>
<accession>A0ABP7IGH5</accession>
<evidence type="ECO:0000313" key="2">
    <source>
        <dbReference type="Proteomes" id="UP001501821"/>
    </source>
</evidence>
<evidence type="ECO:0008006" key="3">
    <source>
        <dbReference type="Google" id="ProtNLM"/>
    </source>
</evidence>
<keyword evidence="2" id="KW-1185">Reference proteome</keyword>
<evidence type="ECO:0000313" key="1">
    <source>
        <dbReference type="EMBL" id="GAA3817770.1"/>
    </source>
</evidence>
<protein>
    <recommendedName>
        <fullName evidence="3">Ig-like domain repeat protein</fullName>
    </recommendedName>
</protein>
<reference evidence="2" key="1">
    <citation type="journal article" date="2019" name="Int. J. Syst. Evol. Microbiol.">
        <title>The Global Catalogue of Microorganisms (GCM) 10K type strain sequencing project: providing services to taxonomists for standard genome sequencing and annotation.</title>
        <authorList>
            <consortium name="The Broad Institute Genomics Platform"/>
            <consortium name="The Broad Institute Genome Sequencing Center for Infectious Disease"/>
            <person name="Wu L."/>
            <person name="Ma J."/>
        </authorList>
    </citation>
    <scope>NUCLEOTIDE SEQUENCE [LARGE SCALE GENOMIC DNA]</scope>
    <source>
        <strain evidence="2">JCM 16953</strain>
    </source>
</reference>
<dbReference type="EMBL" id="BAABAH010000005">
    <property type="protein sequence ID" value="GAA3817770.1"/>
    <property type="molecule type" value="Genomic_DNA"/>
</dbReference>
<organism evidence="1 2">
    <name type="scientific">Nocardioides panacisoli</name>
    <dbReference type="NCBI Taxonomy" id="627624"/>
    <lineage>
        <taxon>Bacteria</taxon>
        <taxon>Bacillati</taxon>
        <taxon>Actinomycetota</taxon>
        <taxon>Actinomycetes</taxon>
        <taxon>Propionibacteriales</taxon>
        <taxon>Nocardioidaceae</taxon>
        <taxon>Nocardioides</taxon>
    </lineage>
</organism>
<gene>
    <name evidence="1" type="ORF">GCM10022242_19630</name>
</gene>
<comment type="caution">
    <text evidence="1">The sequence shown here is derived from an EMBL/GenBank/DDBJ whole genome shotgun (WGS) entry which is preliminary data.</text>
</comment>
<proteinExistence type="predicted"/>
<sequence>MGTAQPAAAASLNFDCNVLGNPQTFPVDITSSAPAQLPTGSSTTPDLTTVVTIPAGLADALRGLLQASSFSGVIHSTTLVNDVPQAADLTVPQTGAGAPGTAIPLTATGSLAPITAGNPGDVTTLAAGAQDVVMTLVTPGGDQPLEVLCTPGADQDLTFGTITSVKDGSKTAAKAAYSAKHHAVASSAKVTSAHGIVPASGKVKFVLKRGSTAVGSVTEALNDSGKATAAFTGVRKSGSYTVVASYKGSDLLKGSKDSAGFTVH</sequence>